<evidence type="ECO:0000313" key="22">
    <source>
        <dbReference type="EMBL" id="CUR53071.1"/>
    </source>
</evidence>
<accession>A0A160SYH6</accession>
<evidence type="ECO:0000256" key="10">
    <source>
        <dbReference type="ARBA" id="ARBA00022741"/>
    </source>
</evidence>
<dbReference type="InterPro" id="IPR002547">
    <property type="entry name" value="tRNA-bd_dom"/>
</dbReference>
<feature type="domain" description="B5" evidence="21">
    <location>
        <begin position="407"/>
        <end position="482"/>
    </location>
</feature>
<dbReference type="InterPro" id="IPR005121">
    <property type="entry name" value="Fdx_antiC-bd"/>
</dbReference>
<evidence type="ECO:0000256" key="4">
    <source>
        <dbReference type="ARBA" id="ARBA00011209"/>
    </source>
</evidence>
<keyword evidence="11" id="KW-0067">ATP-binding</keyword>
<dbReference type="InterPro" id="IPR005146">
    <property type="entry name" value="B3/B4_tRNA-bd"/>
</dbReference>
<dbReference type="Gene3D" id="3.30.70.380">
    <property type="entry name" value="Ferrodoxin-fold anticodon-binding domain"/>
    <property type="match status" value="1"/>
</dbReference>
<evidence type="ECO:0000256" key="15">
    <source>
        <dbReference type="ARBA" id="ARBA00023146"/>
    </source>
</evidence>
<dbReference type="GO" id="GO:0005524">
    <property type="term" value="F:ATP binding"/>
    <property type="evidence" value="ECO:0007669"/>
    <property type="project" value="UniProtKB-KW"/>
</dbReference>
<dbReference type="Gene3D" id="2.40.50.140">
    <property type="entry name" value="Nucleic acid-binding proteins"/>
    <property type="match status" value="1"/>
</dbReference>
<evidence type="ECO:0000256" key="14">
    <source>
        <dbReference type="ARBA" id="ARBA00022917"/>
    </source>
</evidence>
<dbReference type="PANTHER" id="PTHR10947:SF0">
    <property type="entry name" value="PHENYLALANINE--TRNA LIGASE BETA SUBUNIT"/>
    <property type="match status" value="1"/>
</dbReference>
<dbReference type="Gene3D" id="3.50.40.10">
    <property type="entry name" value="Phenylalanyl-trna Synthetase, Chain B, domain 3"/>
    <property type="match status" value="1"/>
</dbReference>
<dbReference type="Pfam" id="PF03147">
    <property type="entry name" value="FDX-ACB"/>
    <property type="match status" value="1"/>
</dbReference>
<organism evidence="22 23">
    <name type="scientific">Buchnera aphidicola subsp. Tuberolachnus salignus</name>
    <dbReference type="NCBI Taxonomy" id="98804"/>
    <lineage>
        <taxon>Bacteria</taxon>
        <taxon>Pseudomonadati</taxon>
        <taxon>Pseudomonadota</taxon>
        <taxon>Gammaproteobacteria</taxon>
        <taxon>Enterobacterales</taxon>
        <taxon>Erwiniaceae</taxon>
        <taxon>Buchnera</taxon>
    </lineage>
</organism>
<dbReference type="PROSITE" id="PS50886">
    <property type="entry name" value="TRBD"/>
    <property type="match status" value="1"/>
</dbReference>
<dbReference type="InterPro" id="IPR005147">
    <property type="entry name" value="tRNA_synthase_B5-dom"/>
</dbReference>
<dbReference type="OrthoDB" id="9805455at2"/>
<dbReference type="SUPFAM" id="SSF55681">
    <property type="entry name" value="Class II aaRS and biotin synthetases"/>
    <property type="match status" value="1"/>
</dbReference>
<evidence type="ECO:0000259" key="20">
    <source>
        <dbReference type="PROSITE" id="PS51447"/>
    </source>
</evidence>
<dbReference type="Pfam" id="PF03483">
    <property type="entry name" value="B3_4"/>
    <property type="match status" value="1"/>
</dbReference>
<dbReference type="EMBL" id="LN890285">
    <property type="protein sequence ID" value="CUR53071.1"/>
    <property type="molecule type" value="Genomic_DNA"/>
</dbReference>
<dbReference type="Proteomes" id="UP000243633">
    <property type="component" value="Chromosome 1"/>
</dbReference>
<evidence type="ECO:0000313" key="23">
    <source>
        <dbReference type="Proteomes" id="UP000243633"/>
    </source>
</evidence>
<keyword evidence="10" id="KW-0547">Nucleotide-binding</keyword>
<dbReference type="InterPro" id="IPR012340">
    <property type="entry name" value="NA-bd_OB-fold"/>
</dbReference>
<dbReference type="GO" id="GO:0009328">
    <property type="term" value="C:phenylalanine-tRNA ligase complex"/>
    <property type="evidence" value="ECO:0007669"/>
    <property type="project" value="TreeGrafter"/>
</dbReference>
<dbReference type="NCBIfam" id="TIGR00472">
    <property type="entry name" value="pheT_bact"/>
    <property type="match status" value="1"/>
</dbReference>
<dbReference type="GO" id="GO:0000287">
    <property type="term" value="F:magnesium ion binding"/>
    <property type="evidence" value="ECO:0007669"/>
    <property type="project" value="InterPro"/>
</dbReference>
<protein>
    <recommendedName>
        <fullName evidence="6">Phenylalanine--tRNA ligase beta subunit</fullName>
        <ecNumber evidence="5">6.1.1.20</ecNumber>
    </recommendedName>
    <alternativeName>
        <fullName evidence="16">Phenylalanyl-tRNA synthetase beta subunit</fullName>
    </alternativeName>
</protein>
<comment type="similarity">
    <text evidence="3">Belongs to the phenylalanyl-tRNA synthetase beta subunit family. Type 1 subfamily.</text>
</comment>
<comment type="subcellular location">
    <subcellularLocation>
        <location evidence="2">Cytoplasm</location>
    </subcellularLocation>
</comment>
<dbReference type="SUPFAM" id="SSF56037">
    <property type="entry name" value="PheT/TilS domain"/>
    <property type="match status" value="1"/>
</dbReference>
<dbReference type="SUPFAM" id="SSF46955">
    <property type="entry name" value="Putative DNA-binding domain"/>
    <property type="match status" value="1"/>
</dbReference>
<evidence type="ECO:0000256" key="8">
    <source>
        <dbReference type="ARBA" id="ARBA00022598"/>
    </source>
</evidence>
<dbReference type="GO" id="GO:0006432">
    <property type="term" value="P:phenylalanyl-tRNA aminoacylation"/>
    <property type="evidence" value="ECO:0007669"/>
    <property type="project" value="InterPro"/>
</dbReference>
<dbReference type="PANTHER" id="PTHR10947">
    <property type="entry name" value="PHENYLALANYL-TRNA SYNTHETASE BETA CHAIN AND LEUCINE-RICH REPEAT-CONTAINING PROTEIN 47"/>
    <property type="match status" value="1"/>
</dbReference>
<reference evidence="23" key="1">
    <citation type="submission" date="2015-10" db="EMBL/GenBank/DDBJ databases">
        <authorList>
            <person name="Manzano-Marin A."/>
            <person name="Manzano-Marin A."/>
        </authorList>
    </citation>
    <scope>NUCLEOTIDE SEQUENCE [LARGE SCALE GENOMIC DNA]</scope>
    <source>
        <strain evidence="23">BTs</strain>
    </source>
</reference>
<dbReference type="Gene3D" id="3.30.930.10">
    <property type="entry name" value="Bira Bifunctional Protein, Domain 2"/>
    <property type="match status" value="1"/>
</dbReference>
<dbReference type="PROSITE" id="PS51483">
    <property type="entry name" value="B5"/>
    <property type="match status" value="1"/>
</dbReference>
<evidence type="ECO:0000256" key="13">
    <source>
        <dbReference type="ARBA" id="ARBA00022884"/>
    </source>
</evidence>
<comment type="catalytic activity">
    <reaction evidence="17">
        <text>tRNA(Phe) + L-phenylalanine + ATP = L-phenylalanyl-tRNA(Phe) + AMP + diphosphate + H(+)</text>
        <dbReference type="Rhea" id="RHEA:19413"/>
        <dbReference type="Rhea" id="RHEA-COMP:9668"/>
        <dbReference type="Rhea" id="RHEA-COMP:9699"/>
        <dbReference type="ChEBI" id="CHEBI:15378"/>
        <dbReference type="ChEBI" id="CHEBI:30616"/>
        <dbReference type="ChEBI" id="CHEBI:33019"/>
        <dbReference type="ChEBI" id="CHEBI:58095"/>
        <dbReference type="ChEBI" id="CHEBI:78442"/>
        <dbReference type="ChEBI" id="CHEBI:78531"/>
        <dbReference type="ChEBI" id="CHEBI:456215"/>
        <dbReference type="EC" id="6.1.1.20"/>
    </reaction>
</comment>
<dbReference type="SMART" id="SM00874">
    <property type="entry name" value="B5"/>
    <property type="match status" value="1"/>
</dbReference>
<dbReference type="InterPro" id="IPR045060">
    <property type="entry name" value="Phe-tRNA-ligase_IIc_bsu"/>
</dbReference>
<dbReference type="STRING" id="98804.BTSPAZIEG_0090"/>
<evidence type="ECO:0000256" key="2">
    <source>
        <dbReference type="ARBA" id="ARBA00004496"/>
    </source>
</evidence>
<evidence type="ECO:0000256" key="5">
    <source>
        <dbReference type="ARBA" id="ARBA00012814"/>
    </source>
</evidence>
<dbReference type="InterPro" id="IPR020825">
    <property type="entry name" value="Phe-tRNA_synthase-like_B3/B4"/>
</dbReference>
<dbReference type="InterPro" id="IPR036690">
    <property type="entry name" value="Fdx_antiC-bd_sf"/>
</dbReference>
<dbReference type="Pfam" id="PF03484">
    <property type="entry name" value="B5"/>
    <property type="match status" value="1"/>
</dbReference>
<sequence length="802" mass="94385">MKLGEEWLYDLVPSLRNCVNFKKKLLQVGIETHYVPDLISPPLVSNAIVGTITNILVHPKNKNYMIYLVYLGNFFLHKTIISFLKIFHIGDKVLVAISNVTYYKNSFVTNVEIFGKISEGFFCDFYMLNRGFKKNDIVFLSKNISNGENFSKYLLKNARIIKFECPSNRIDLQCVFGLAREIAIINQLSLPQLPKKKILKNFKKYRCQIDFEDFSEHINYTFREIHNLDNKNVFLPFLIQERLRKCDLMFENVLENLVHYLFLETGHWFHIFDIDLLKKQKIKVRLSKKGECVYISSKKKIYLQENTLILSNFEQILSFSDMFEITGAKVTKNTKNLFIGTMDFLQESFFLKKKEIFFLKKICTNLKYNICSYKCLNILDYFTFLILKICGGTETTVFMKLKNFFKKNTKKILVNFKKINNILGVKILEKKIVHILKKNFFKYTFENNLVYFQPPYWRLDILIEEDIIGEIVSKFGCHKIPSLPFKQNSYNSSIQLNNVISLSRIKSFLINNGYFEIISYSFINPKFQKFFFPNQKFLVIKNPISIEMSVMRSTLWIGLLNCVAYHQNRQYEHIRIFETGLCFFLDDTKNLHVRQEDYLACAISGFVKTKSWYSTNRNFDFYDMKGIVESIFDLFGQLKKIHISPKIFHGLKSNCSAGIYISNQLIGKIGILDSLISEKFSITQPVILFEILWKKIFLKNSFIVRPISELPKIKRDISIIVKEDIMSSQIVNMCYQILKNDNVEIFLYDMYHGEKIQKGYKSLSLRFIFESFKKNLVENQISKKIQNCILGLKNEFQAILRD</sequence>
<keyword evidence="12" id="KW-0460">Magnesium</keyword>
<evidence type="ECO:0000256" key="1">
    <source>
        <dbReference type="ARBA" id="ARBA00001946"/>
    </source>
</evidence>
<keyword evidence="8 22" id="KW-0436">Ligase</keyword>
<dbReference type="PROSITE" id="PS51447">
    <property type="entry name" value="FDX_ACB"/>
    <property type="match status" value="1"/>
</dbReference>
<evidence type="ECO:0000256" key="17">
    <source>
        <dbReference type="ARBA" id="ARBA00049255"/>
    </source>
</evidence>
<dbReference type="RefSeq" id="WP_154017293.1">
    <property type="nucleotide sequence ID" value="NZ_CP135003.1"/>
</dbReference>
<dbReference type="Pfam" id="PF17759">
    <property type="entry name" value="tRNA_synthFbeta"/>
    <property type="match status" value="1"/>
</dbReference>
<dbReference type="InterPro" id="IPR004532">
    <property type="entry name" value="Phe-tRNA-ligase_IIc_bsu_bact"/>
</dbReference>
<dbReference type="CDD" id="cd00769">
    <property type="entry name" value="PheRS_beta_core"/>
    <property type="match status" value="1"/>
</dbReference>
<keyword evidence="15" id="KW-0030">Aminoacyl-tRNA synthetase</keyword>
<feature type="domain" description="FDX-ACB" evidence="20">
    <location>
        <begin position="708"/>
        <end position="801"/>
    </location>
</feature>
<dbReference type="InterPro" id="IPR041616">
    <property type="entry name" value="PheRS_beta_core"/>
</dbReference>
<dbReference type="SMART" id="SM00873">
    <property type="entry name" value="B3_4"/>
    <property type="match status" value="1"/>
</dbReference>
<dbReference type="InterPro" id="IPR045864">
    <property type="entry name" value="aa-tRNA-synth_II/BPL/LPL"/>
</dbReference>
<evidence type="ECO:0000259" key="21">
    <source>
        <dbReference type="PROSITE" id="PS51483"/>
    </source>
</evidence>
<dbReference type="SUPFAM" id="SSF50249">
    <property type="entry name" value="Nucleic acid-binding proteins"/>
    <property type="match status" value="1"/>
</dbReference>
<dbReference type="PATRIC" id="fig|98804.3.peg.80"/>
<evidence type="ECO:0000256" key="18">
    <source>
        <dbReference type="PROSITE-ProRule" id="PRU00209"/>
    </source>
</evidence>
<evidence type="ECO:0000256" key="9">
    <source>
        <dbReference type="ARBA" id="ARBA00022723"/>
    </source>
</evidence>
<feature type="domain" description="TRNA-binding" evidence="19">
    <location>
        <begin position="41"/>
        <end position="151"/>
    </location>
</feature>
<dbReference type="SUPFAM" id="SSF54991">
    <property type="entry name" value="Anticodon-binding domain of PheRS"/>
    <property type="match status" value="1"/>
</dbReference>
<dbReference type="SMART" id="SM00896">
    <property type="entry name" value="FDX-ACB"/>
    <property type="match status" value="1"/>
</dbReference>
<name>A0A160SYH6_BUCTT</name>
<evidence type="ECO:0000256" key="16">
    <source>
        <dbReference type="ARBA" id="ARBA00033189"/>
    </source>
</evidence>
<evidence type="ECO:0000256" key="6">
    <source>
        <dbReference type="ARBA" id="ARBA00017032"/>
    </source>
</evidence>
<dbReference type="GO" id="GO:0004826">
    <property type="term" value="F:phenylalanine-tRNA ligase activity"/>
    <property type="evidence" value="ECO:0007669"/>
    <property type="project" value="UniProtKB-EC"/>
</dbReference>
<evidence type="ECO:0000256" key="7">
    <source>
        <dbReference type="ARBA" id="ARBA00022555"/>
    </source>
</evidence>
<keyword evidence="13 18" id="KW-0694">RNA-binding</keyword>
<comment type="cofactor">
    <cofactor evidence="1">
        <name>Mg(2+)</name>
        <dbReference type="ChEBI" id="CHEBI:18420"/>
    </cofactor>
</comment>
<comment type="subunit">
    <text evidence="4">Tetramer of two alpha and two beta subunits.</text>
</comment>
<gene>
    <name evidence="22" type="primary">pheT</name>
    <name evidence="22" type="ORF">BTSPAZIEG_0090</name>
</gene>
<evidence type="ECO:0000256" key="3">
    <source>
        <dbReference type="ARBA" id="ARBA00008653"/>
    </source>
</evidence>
<keyword evidence="7 18" id="KW-0820">tRNA-binding</keyword>
<dbReference type="InterPro" id="IPR009061">
    <property type="entry name" value="DNA-bd_dom_put_sf"/>
</dbReference>
<evidence type="ECO:0000256" key="11">
    <source>
        <dbReference type="ARBA" id="ARBA00022840"/>
    </source>
</evidence>
<evidence type="ECO:0000259" key="19">
    <source>
        <dbReference type="PROSITE" id="PS50886"/>
    </source>
</evidence>
<keyword evidence="23" id="KW-1185">Reference proteome</keyword>
<keyword evidence="9" id="KW-0479">Metal-binding</keyword>
<evidence type="ECO:0000256" key="12">
    <source>
        <dbReference type="ARBA" id="ARBA00022842"/>
    </source>
</evidence>
<dbReference type="EC" id="6.1.1.20" evidence="5"/>
<dbReference type="AlphaFoldDB" id="A0A160SYH6"/>
<keyword evidence="14" id="KW-0648">Protein biosynthesis</keyword>
<proteinExistence type="inferred from homology"/>
<dbReference type="GO" id="GO:0000049">
    <property type="term" value="F:tRNA binding"/>
    <property type="evidence" value="ECO:0007669"/>
    <property type="project" value="UniProtKB-UniRule"/>
</dbReference>
<dbReference type="Gene3D" id="3.30.56.10">
    <property type="match status" value="2"/>
</dbReference>